<organism evidence="5">
    <name type="scientific">Schistocephalus solidus</name>
    <name type="common">Tapeworm</name>
    <dbReference type="NCBI Taxonomy" id="70667"/>
    <lineage>
        <taxon>Eukaryota</taxon>
        <taxon>Metazoa</taxon>
        <taxon>Spiralia</taxon>
        <taxon>Lophotrochozoa</taxon>
        <taxon>Platyhelminthes</taxon>
        <taxon>Cestoda</taxon>
        <taxon>Eucestoda</taxon>
        <taxon>Diphyllobothriidea</taxon>
        <taxon>Diphyllobothriidae</taxon>
        <taxon>Schistocephalus</taxon>
    </lineage>
</organism>
<evidence type="ECO:0000313" key="5">
    <source>
        <dbReference type="WBParaSite" id="SSLN_0000359001-mRNA-1"/>
    </source>
</evidence>
<dbReference type="InterPro" id="IPR036860">
    <property type="entry name" value="SH2_dom_sf"/>
</dbReference>
<evidence type="ECO:0000256" key="1">
    <source>
        <dbReference type="PROSITE-ProRule" id="PRU00191"/>
    </source>
</evidence>
<dbReference type="Proteomes" id="UP000275846">
    <property type="component" value="Unassembled WGS sequence"/>
</dbReference>
<evidence type="ECO:0000259" key="2">
    <source>
        <dbReference type="PROSITE" id="PS50001"/>
    </source>
</evidence>
<keyword evidence="1" id="KW-0727">SH2 domain</keyword>
<dbReference type="SUPFAM" id="SSF55550">
    <property type="entry name" value="SH2 domain"/>
    <property type="match status" value="1"/>
</dbReference>
<protein>
    <submittedName>
        <fullName evidence="5">SH2 domain-containing protein</fullName>
    </submittedName>
</protein>
<accession>A0A183SGY9</accession>
<dbReference type="STRING" id="70667.A0A183SGY9"/>
<feature type="domain" description="SH2" evidence="2">
    <location>
        <begin position="7"/>
        <end position="48"/>
    </location>
</feature>
<keyword evidence="4" id="KW-1185">Reference proteome</keyword>
<evidence type="ECO:0000313" key="4">
    <source>
        <dbReference type="Proteomes" id="UP000275846"/>
    </source>
</evidence>
<evidence type="ECO:0000313" key="3">
    <source>
        <dbReference type="EMBL" id="VDL89872.1"/>
    </source>
</evidence>
<name>A0A183SGY9_SCHSO</name>
<reference evidence="5" key="1">
    <citation type="submission" date="2016-06" db="UniProtKB">
        <authorList>
            <consortium name="WormBaseParasite"/>
        </authorList>
    </citation>
    <scope>IDENTIFICATION</scope>
</reference>
<dbReference type="WBParaSite" id="SSLN_0000359001-mRNA-1">
    <property type="protein sequence ID" value="SSLN_0000359001-mRNA-1"/>
    <property type="gene ID" value="SSLN_0000359001"/>
</dbReference>
<proteinExistence type="predicted"/>
<sequence length="114" mass="12469">MPRTLWWYVPKISRKDSERLLLLNSNNRGTFLIRESETTKAVISPSGEAASLGDIPAPSTHHLVLSASRITRLPHLPTPAAPSLPARLPTRTSLGLETLRALCLSMASFLSMPI</sequence>
<dbReference type="Pfam" id="PF00017">
    <property type="entry name" value="SH2"/>
    <property type="match status" value="1"/>
</dbReference>
<reference evidence="3 4" key="2">
    <citation type="submission" date="2018-11" db="EMBL/GenBank/DDBJ databases">
        <authorList>
            <consortium name="Pathogen Informatics"/>
        </authorList>
    </citation>
    <scope>NUCLEOTIDE SEQUENCE [LARGE SCALE GENOMIC DNA]</scope>
    <source>
        <strain evidence="3 4">NST_G2</strain>
    </source>
</reference>
<dbReference type="PRINTS" id="PR00401">
    <property type="entry name" value="SH2DOMAIN"/>
</dbReference>
<gene>
    <name evidence="3" type="ORF">SSLN_LOCUS3487</name>
</gene>
<dbReference type="EMBL" id="UYSU01032551">
    <property type="protein sequence ID" value="VDL89872.1"/>
    <property type="molecule type" value="Genomic_DNA"/>
</dbReference>
<dbReference type="PROSITE" id="PS50001">
    <property type="entry name" value="SH2"/>
    <property type="match status" value="1"/>
</dbReference>
<dbReference type="InterPro" id="IPR000980">
    <property type="entry name" value="SH2"/>
</dbReference>
<dbReference type="Gene3D" id="3.30.505.10">
    <property type="entry name" value="SH2 domain"/>
    <property type="match status" value="1"/>
</dbReference>
<dbReference type="AlphaFoldDB" id="A0A183SGY9"/>
<dbReference type="OrthoDB" id="4062651at2759"/>